<dbReference type="AlphaFoldDB" id="A0AAN7A0B6"/>
<keyword evidence="2" id="KW-1185">Reference proteome</keyword>
<sequence length="415" mass="47788">RQLDTLEQIVRTEGLTPNLREVRLNYTAEGTFHLPPRPYPSGWLPGEVGARSRKQQPVTFEYHGLSYSNGYHQITGLQVQRWNELAELSGLQALELTAPATECGLDTLLSLRFPALTTLSFLCTRNSSMGYLNKVNRFIARQPRLESLRVMGWDWSIASLASDLTSTTPNGDDLSLACVKTLVTLWLDHRVDTLSPYSRSSVISPSEIARLGAFYPTSKFSRYRFAGRKATRTKLRDASASMRELTREGVSFEDKWVQPWGYTNRHIMDIMVNSAVDDKLARQIFEAVGLPGLETMMVRAEGGIDFKMPPDLPREWRARWDYKPNITLFLNALKREWIIDTVNPRREVRIQKIVRVGAEKWKRQPKAWNMPSTNDFLEHFKRLWPDMNEESRDWYDQWKSWPLAGATCTLEKDNA</sequence>
<name>A0AAN7A0B6_9PEZI</name>
<reference evidence="1" key="1">
    <citation type="journal article" date="2023" name="Mol. Phylogenet. Evol.">
        <title>Genome-scale phylogeny and comparative genomics of the fungal order Sordariales.</title>
        <authorList>
            <person name="Hensen N."/>
            <person name="Bonometti L."/>
            <person name="Westerberg I."/>
            <person name="Brannstrom I.O."/>
            <person name="Guillou S."/>
            <person name="Cros-Aarteil S."/>
            <person name="Calhoun S."/>
            <person name="Haridas S."/>
            <person name="Kuo A."/>
            <person name="Mondo S."/>
            <person name="Pangilinan J."/>
            <person name="Riley R."/>
            <person name="LaButti K."/>
            <person name="Andreopoulos B."/>
            <person name="Lipzen A."/>
            <person name="Chen C."/>
            <person name="Yan M."/>
            <person name="Daum C."/>
            <person name="Ng V."/>
            <person name="Clum A."/>
            <person name="Steindorff A."/>
            <person name="Ohm R.A."/>
            <person name="Martin F."/>
            <person name="Silar P."/>
            <person name="Natvig D.O."/>
            <person name="Lalanne C."/>
            <person name="Gautier V."/>
            <person name="Ament-Velasquez S.L."/>
            <person name="Kruys A."/>
            <person name="Hutchinson M.I."/>
            <person name="Powell A.J."/>
            <person name="Barry K."/>
            <person name="Miller A.N."/>
            <person name="Grigoriev I.V."/>
            <person name="Debuchy R."/>
            <person name="Gladieux P."/>
            <person name="Hiltunen Thoren M."/>
            <person name="Johannesson H."/>
        </authorList>
    </citation>
    <scope>NUCLEOTIDE SEQUENCE</scope>
    <source>
        <strain evidence="1">CBS 892.96</strain>
    </source>
</reference>
<dbReference type="Proteomes" id="UP001302321">
    <property type="component" value="Unassembled WGS sequence"/>
</dbReference>
<comment type="caution">
    <text evidence="1">The sequence shown here is derived from an EMBL/GenBank/DDBJ whole genome shotgun (WGS) entry which is preliminary data.</text>
</comment>
<protein>
    <submittedName>
        <fullName evidence="1">Uncharacterized protein</fullName>
    </submittedName>
</protein>
<feature type="non-terminal residue" evidence="1">
    <location>
        <position position="1"/>
    </location>
</feature>
<accession>A0AAN7A0B6</accession>
<evidence type="ECO:0000313" key="1">
    <source>
        <dbReference type="EMBL" id="KAK4170601.1"/>
    </source>
</evidence>
<dbReference type="EMBL" id="MU866952">
    <property type="protein sequence ID" value="KAK4170601.1"/>
    <property type="molecule type" value="Genomic_DNA"/>
</dbReference>
<organism evidence="1 2">
    <name type="scientific">Triangularia setosa</name>
    <dbReference type="NCBI Taxonomy" id="2587417"/>
    <lineage>
        <taxon>Eukaryota</taxon>
        <taxon>Fungi</taxon>
        <taxon>Dikarya</taxon>
        <taxon>Ascomycota</taxon>
        <taxon>Pezizomycotina</taxon>
        <taxon>Sordariomycetes</taxon>
        <taxon>Sordariomycetidae</taxon>
        <taxon>Sordariales</taxon>
        <taxon>Podosporaceae</taxon>
        <taxon>Triangularia</taxon>
    </lineage>
</organism>
<gene>
    <name evidence="1" type="ORF">QBC36DRAFT_316559</name>
</gene>
<evidence type="ECO:0000313" key="2">
    <source>
        <dbReference type="Proteomes" id="UP001302321"/>
    </source>
</evidence>
<proteinExistence type="predicted"/>
<reference evidence="1" key="2">
    <citation type="submission" date="2023-05" db="EMBL/GenBank/DDBJ databases">
        <authorList>
            <consortium name="Lawrence Berkeley National Laboratory"/>
            <person name="Steindorff A."/>
            <person name="Hensen N."/>
            <person name="Bonometti L."/>
            <person name="Westerberg I."/>
            <person name="Brannstrom I.O."/>
            <person name="Guillou S."/>
            <person name="Cros-Aarteil S."/>
            <person name="Calhoun S."/>
            <person name="Haridas S."/>
            <person name="Kuo A."/>
            <person name="Mondo S."/>
            <person name="Pangilinan J."/>
            <person name="Riley R."/>
            <person name="Labutti K."/>
            <person name="Andreopoulos B."/>
            <person name="Lipzen A."/>
            <person name="Chen C."/>
            <person name="Yanf M."/>
            <person name="Daum C."/>
            <person name="Ng V."/>
            <person name="Clum A."/>
            <person name="Ohm R."/>
            <person name="Martin F."/>
            <person name="Silar P."/>
            <person name="Natvig D."/>
            <person name="Lalanne C."/>
            <person name="Gautier V."/>
            <person name="Ament-Velasquez S.L."/>
            <person name="Kruys A."/>
            <person name="Hutchinson M.I."/>
            <person name="Powell A.J."/>
            <person name="Barry K."/>
            <person name="Miller A.N."/>
            <person name="Grigoriev I.V."/>
            <person name="Debuchy R."/>
            <person name="Gladieux P."/>
            <person name="Thoren M.H."/>
            <person name="Johannesson H."/>
        </authorList>
    </citation>
    <scope>NUCLEOTIDE SEQUENCE</scope>
    <source>
        <strain evidence="1">CBS 892.96</strain>
    </source>
</reference>